<evidence type="ECO:0000313" key="5">
    <source>
        <dbReference type="Proteomes" id="UP000228531"/>
    </source>
</evidence>
<comment type="similarity">
    <text evidence="1">Belongs to the type III secretion exporter family.</text>
</comment>
<dbReference type="GO" id="GO:0009306">
    <property type="term" value="P:protein secretion"/>
    <property type="evidence" value="ECO:0007669"/>
    <property type="project" value="InterPro"/>
</dbReference>
<keyword evidence="3" id="KW-1133">Transmembrane helix</keyword>
<evidence type="ECO:0000256" key="2">
    <source>
        <dbReference type="SAM" id="MobiDB-lite"/>
    </source>
</evidence>
<dbReference type="Pfam" id="PF01312">
    <property type="entry name" value="Bac_export_2"/>
    <property type="match status" value="1"/>
</dbReference>
<dbReference type="EMBL" id="PGTY01000002">
    <property type="protein sequence ID" value="PJI86115.1"/>
    <property type="molecule type" value="Genomic_DNA"/>
</dbReference>
<feature type="transmembrane region" description="Helical" evidence="3">
    <location>
        <begin position="156"/>
        <end position="175"/>
    </location>
</feature>
<name>A0A2M8W5A9_9RHOB</name>
<protein>
    <submittedName>
        <fullName evidence="4">Flagellar biosynthetic protein FlhB</fullName>
    </submittedName>
</protein>
<organism evidence="4 5">
    <name type="scientific">Yoonia maricola</name>
    <dbReference type="NCBI Taxonomy" id="420999"/>
    <lineage>
        <taxon>Bacteria</taxon>
        <taxon>Pseudomonadati</taxon>
        <taxon>Pseudomonadota</taxon>
        <taxon>Alphaproteobacteria</taxon>
        <taxon>Rhodobacterales</taxon>
        <taxon>Paracoccaceae</taxon>
        <taxon>Yoonia</taxon>
    </lineage>
</organism>
<keyword evidence="3" id="KW-0472">Membrane</keyword>
<gene>
    <name evidence="4" type="ORF">BC777_2473</name>
</gene>
<dbReference type="PRINTS" id="PR00950">
    <property type="entry name" value="TYPE3IMSPROT"/>
</dbReference>
<keyword evidence="4" id="KW-0966">Cell projection</keyword>
<feature type="region of interest" description="Disordered" evidence="2">
    <location>
        <begin position="1"/>
        <end position="24"/>
    </location>
</feature>
<proteinExistence type="inferred from homology"/>
<feature type="transmembrane region" description="Helical" evidence="3">
    <location>
        <begin position="195"/>
        <end position="214"/>
    </location>
</feature>
<dbReference type="InterPro" id="IPR029025">
    <property type="entry name" value="T3SS_substrate_exporter_C"/>
</dbReference>
<evidence type="ECO:0000256" key="3">
    <source>
        <dbReference type="SAM" id="Phobius"/>
    </source>
</evidence>
<dbReference type="GO" id="GO:0005886">
    <property type="term" value="C:plasma membrane"/>
    <property type="evidence" value="ECO:0007669"/>
    <property type="project" value="TreeGrafter"/>
</dbReference>
<dbReference type="PANTHER" id="PTHR30531:SF12">
    <property type="entry name" value="FLAGELLAR BIOSYNTHETIC PROTEIN FLHB"/>
    <property type="match status" value="1"/>
</dbReference>
<comment type="caution">
    <text evidence="4">The sequence shown here is derived from an EMBL/GenBank/DDBJ whole genome shotgun (WGS) entry which is preliminary data.</text>
</comment>
<dbReference type="InterPro" id="IPR006135">
    <property type="entry name" value="T3SS_substrate_exporter"/>
</dbReference>
<dbReference type="Gene3D" id="3.40.1690.10">
    <property type="entry name" value="secretion proteins EscU"/>
    <property type="match status" value="1"/>
</dbReference>
<keyword evidence="5" id="KW-1185">Reference proteome</keyword>
<dbReference type="RefSeq" id="WP_100368839.1">
    <property type="nucleotide sequence ID" value="NZ_PGTY01000002.1"/>
</dbReference>
<dbReference type="Gene3D" id="6.10.250.2080">
    <property type="match status" value="1"/>
</dbReference>
<evidence type="ECO:0000313" key="4">
    <source>
        <dbReference type="EMBL" id="PJI86115.1"/>
    </source>
</evidence>
<dbReference type="Proteomes" id="UP000228531">
    <property type="component" value="Unassembled WGS sequence"/>
</dbReference>
<feature type="transmembrane region" description="Helical" evidence="3">
    <location>
        <begin position="100"/>
        <end position="120"/>
    </location>
</feature>
<feature type="compositionally biased region" description="Basic and acidic residues" evidence="2">
    <location>
        <begin position="9"/>
        <end position="24"/>
    </location>
</feature>
<accession>A0A2M8W5A9</accession>
<keyword evidence="3" id="KW-0812">Transmembrane</keyword>
<keyword evidence="4" id="KW-0969">Cilium</keyword>
<dbReference type="SUPFAM" id="SSF160544">
    <property type="entry name" value="EscU C-terminal domain-like"/>
    <property type="match status" value="1"/>
</dbReference>
<keyword evidence="4" id="KW-0282">Flagellum</keyword>
<reference evidence="4 5" key="1">
    <citation type="submission" date="2017-11" db="EMBL/GenBank/DDBJ databases">
        <title>Genomic Encyclopedia of Archaeal and Bacterial Type Strains, Phase II (KMG-II): From Individual Species to Whole Genera.</title>
        <authorList>
            <person name="Goeker M."/>
        </authorList>
    </citation>
    <scope>NUCLEOTIDE SEQUENCE [LARGE SCALE GENOMIC DNA]</scope>
    <source>
        <strain evidence="4 5">DSM 29128</strain>
    </source>
</reference>
<feature type="transmembrane region" description="Helical" evidence="3">
    <location>
        <begin position="37"/>
        <end position="60"/>
    </location>
</feature>
<dbReference type="PANTHER" id="PTHR30531">
    <property type="entry name" value="FLAGELLAR BIOSYNTHETIC PROTEIN FLHB"/>
    <property type="match status" value="1"/>
</dbReference>
<dbReference type="OrthoDB" id="9807950at2"/>
<sequence>MSGQEEDSDKQYEPSQKKLDDARKKGEIARSADLTTAAAYGGLLIVMLTIGPVALIDLSTAMSVLLEQSNDLSSAVFAGGGIALHGGILGEILWGLAPWFALPAALAIVSVTLQRGFLFTASKVAPKLNRVSPISGVKNKFGRQGLFEFAKSSTKLTIYCVILGFFLVGQIERIIGSMQLPPRLIIVELGRMLVALMVIVLLVSLVLGAVDYLWQRAEHTRKNRMSRKEMMDELKQAEGDPFIKQQRRQRGHDIATNKMLADVPTADVVIVNPTHYAIALKWDRSAAMAPICVAKGVDEIAGRIREIAAENAVPLHSDPPTARALHAEVALGQEISQDHYRAVAAAIRFAEEIRKKAAYR</sequence>
<dbReference type="AlphaFoldDB" id="A0A2M8W5A9"/>
<evidence type="ECO:0000256" key="1">
    <source>
        <dbReference type="ARBA" id="ARBA00010690"/>
    </source>
</evidence>